<sequence length="285" mass="30227">MRYPLAPAPRYALVQHVNAEDDGDMGEHGQDQGDVAEPTRPPLSAARARELTAGLREAMDDVRRSVAVLAARVRDAHAARVWLPLGHSSWEAYCAAEFGISRAQAYRLLDAARSLAAIHGAVTAGTELYRTRDIGPAATAALDYGLSQRALIAVSSRSSDVAELITHRLATLAHSGLQALDEATVRAVVRQAVCDVRTAPPPPPADPPPDPTVAALRRVVDDLAASAHAIGELMLKVAPAHLSDSEAADVLALLCEQIGEPLEHGLAARRYAMSGDRRALHGIVL</sequence>
<evidence type="ECO:0008006" key="4">
    <source>
        <dbReference type="Google" id="ProtNLM"/>
    </source>
</evidence>
<dbReference type="RefSeq" id="WP_382466823.1">
    <property type="nucleotide sequence ID" value="NZ_JBHSOE010000032.1"/>
</dbReference>
<proteinExistence type="predicted"/>
<keyword evidence="3" id="KW-1185">Reference proteome</keyword>
<feature type="region of interest" description="Disordered" evidence="1">
    <location>
        <begin position="21"/>
        <end position="40"/>
    </location>
</feature>
<comment type="caution">
    <text evidence="2">The sequence shown here is derived from an EMBL/GenBank/DDBJ whole genome shotgun (WGS) entry which is preliminary data.</text>
</comment>
<organism evidence="2 3">
    <name type="scientific">Streptomyces nogalater</name>
    <dbReference type="NCBI Taxonomy" id="38314"/>
    <lineage>
        <taxon>Bacteria</taxon>
        <taxon>Bacillati</taxon>
        <taxon>Actinomycetota</taxon>
        <taxon>Actinomycetes</taxon>
        <taxon>Kitasatosporales</taxon>
        <taxon>Streptomycetaceae</taxon>
        <taxon>Streptomyces</taxon>
    </lineage>
</organism>
<protein>
    <recommendedName>
        <fullName evidence="4">DUF222 domain-containing protein</fullName>
    </recommendedName>
</protein>
<name>A0ABW0WN19_STRNO</name>
<evidence type="ECO:0000256" key="1">
    <source>
        <dbReference type="SAM" id="MobiDB-lite"/>
    </source>
</evidence>
<dbReference type="Proteomes" id="UP001596065">
    <property type="component" value="Unassembled WGS sequence"/>
</dbReference>
<reference evidence="3" key="1">
    <citation type="journal article" date="2019" name="Int. J. Syst. Evol. Microbiol.">
        <title>The Global Catalogue of Microorganisms (GCM) 10K type strain sequencing project: providing services to taxonomists for standard genome sequencing and annotation.</title>
        <authorList>
            <consortium name="The Broad Institute Genomics Platform"/>
            <consortium name="The Broad Institute Genome Sequencing Center for Infectious Disease"/>
            <person name="Wu L."/>
            <person name="Ma J."/>
        </authorList>
    </citation>
    <scope>NUCLEOTIDE SEQUENCE [LARGE SCALE GENOMIC DNA]</scope>
    <source>
        <strain evidence="3">KCTC 5701</strain>
    </source>
</reference>
<evidence type="ECO:0000313" key="3">
    <source>
        <dbReference type="Proteomes" id="UP001596065"/>
    </source>
</evidence>
<evidence type="ECO:0000313" key="2">
    <source>
        <dbReference type="EMBL" id="MFC5657700.1"/>
    </source>
</evidence>
<gene>
    <name evidence="2" type="ORF">ACFP3J_19685</name>
</gene>
<accession>A0ABW0WN19</accession>
<dbReference type="EMBL" id="JBHSOE010000032">
    <property type="protein sequence ID" value="MFC5657700.1"/>
    <property type="molecule type" value="Genomic_DNA"/>
</dbReference>